<dbReference type="RefSeq" id="WP_206898939.1">
    <property type="nucleotide sequence ID" value="NZ_JAFLWI010000009.1"/>
</dbReference>
<proteinExistence type="inferred from homology"/>
<dbReference type="Proteomes" id="UP000664832">
    <property type="component" value="Unassembled WGS sequence"/>
</dbReference>
<comment type="similarity">
    <text evidence="1">Belongs to the 'phage' integrase family.</text>
</comment>
<evidence type="ECO:0000259" key="4">
    <source>
        <dbReference type="PROSITE" id="PS51898"/>
    </source>
</evidence>
<dbReference type="InterPro" id="IPR010998">
    <property type="entry name" value="Integrase_recombinase_N"/>
</dbReference>
<evidence type="ECO:0000256" key="1">
    <source>
        <dbReference type="ARBA" id="ARBA00008857"/>
    </source>
</evidence>
<evidence type="ECO:0000313" key="5">
    <source>
        <dbReference type="EMBL" id="MBO0482218.1"/>
    </source>
</evidence>
<dbReference type="InterPro" id="IPR002104">
    <property type="entry name" value="Integrase_catalytic"/>
</dbReference>
<dbReference type="Gene3D" id="1.10.150.130">
    <property type="match status" value="1"/>
</dbReference>
<dbReference type="Gene3D" id="1.10.443.10">
    <property type="entry name" value="Intergrase catalytic core"/>
    <property type="match status" value="1"/>
</dbReference>
<keyword evidence="6" id="KW-1185">Reference proteome</keyword>
<reference evidence="5 6" key="1">
    <citation type="submission" date="2021-03" db="EMBL/GenBank/DDBJ databases">
        <title>Enterococcal diversity collection.</title>
        <authorList>
            <person name="Gilmore M.S."/>
            <person name="Schwartzman J."/>
            <person name="Van Tyne D."/>
            <person name="Martin M."/>
            <person name="Earl A.M."/>
            <person name="Manson A.L."/>
            <person name="Straub T."/>
            <person name="Salamzade R."/>
            <person name="Saavedra J."/>
            <person name="Lebreton F."/>
            <person name="Prichula J."/>
            <person name="Schaufler K."/>
            <person name="Gaca A."/>
            <person name="Sgardioli B."/>
            <person name="Wagenaar J."/>
            <person name="Strong T."/>
        </authorList>
    </citation>
    <scope>NUCLEOTIDE SEQUENCE [LARGE SCALE GENOMIC DNA]</scope>
    <source>
        <strain evidence="5 6">MSG2901</strain>
    </source>
</reference>
<dbReference type="EMBL" id="JAFLWI010000009">
    <property type="protein sequence ID" value="MBO0482218.1"/>
    <property type="molecule type" value="Genomic_DNA"/>
</dbReference>
<keyword evidence="3" id="KW-0233">DNA recombination</keyword>
<dbReference type="Pfam" id="PF13102">
    <property type="entry name" value="Phage_int_SAM_5"/>
    <property type="match status" value="1"/>
</dbReference>
<dbReference type="PANTHER" id="PTHR30349:SF64">
    <property type="entry name" value="PROPHAGE INTEGRASE INTD-RELATED"/>
    <property type="match status" value="1"/>
</dbReference>
<dbReference type="PANTHER" id="PTHR30349">
    <property type="entry name" value="PHAGE INTEGRASE-RELATED"/>
    <property type="match status" value="1"/>
</dbReference>
<evidence type="ECO:0000256" key="3">
    <source>
        <dbReference type="ARBA" id="ARBA00023172"/>
    </source>
</evidence>
<sequence length="410" mass="47030">MATKTKYSGITKLDSGLFQVQISLGTDPVTGKRNRLKTTTNDTGKPFESAVEANRYATIAKAKYFKTGAYSASKMTFEQFFDEEYLPWYKTTVKAQTFESRVPMLNAIKSYFGKRKLKDIDVKIVNDFQIWVKNKGFAQSYSSQFFSNFKRILQHAVQLGYLVGNPANKVKALPKGRAVVDFWTKKEFEKVLSVICLDDFYEHLMYVMIVLYFATGARVNEATALSWEDIDFNKKTLHIWKNIIPTGKRECWKPTHEMKTKNAERTISLDDETLKVLKAWHTRQHEAGVDRYVLTYDGLPMSKCTINRNLKKYAELAGVHPIQPKGLRHSHASHLIQMGTDILKLSRRLGHSSGEITLRHYGHLYPNPDQDVAKKMGEDFNFTSAKETKRKFNGNQSVKMNVVPRLSPKN</sequence>
<dbReference type="InterPro" id="IPR013762">
    <property type="entry name" value="Integrase-like_cat_sf"/>
</dbReference>
<dbReference type="Pfam" id="PF00589">
    <property type="entry name" value="Phage_integrase"/>
    <property type="match status" value="1"/>
</dbReference>
<feature type="domain" description="Tyr recombinase" evidence="4">
    <location>
        <begin position="178"/>
        <end position="374"/>
    </location>
</feature>
<evidence type="ECO:0000256" key="2">
    <source>
        <dbReference type="ARBA" id="ARBA00023125"/>
    </source>
</evidence>
<dbReference type="SUPFAM" id="SSF56349">
    <property type="entry name" value="DNA breaking-rejoining enzymes"/>
    <property type="match status" value="1"/>
</dbReference>
<gene>
    <name evidence="5" type="ORF">JZO71_07790</name>
</gene>
<dbReference type="PROSITE" id="PS51898">
    <property type="entry name" value="TYR_RECOMBINASE"/>
    <property type="match status" value="1"/>
</dbReference>
<dbReference type="CDD" id="cd01189">
    <property type="entry name" value="INT_ICEBs1_C_like"/>
    <property type="match status" value="1"/>
</dbReference>
<evidence type="ECO:0000313" key="6">
    <source>
        <dbReference type="Proteomes" id="UP000664832"/>
    </source>
</evidence>
<comment type="caution">
    <text evidence="5">The sequence shown here is derived from an EMBL/GenBank/DDBJ whole genome shotgun (WGS) entry which is preliminary data.</text>
</comment>
<dbReference type="InterPro" id="IPR011010">
    <property type="entry name" value="DNA_brk_join_enz"/>
</dbReference>
<dbReference type="InterPro" id="IPR050090">
    <property type="entry name" value="Tyrosine_recombinase_XerCD"/>
</dbReference>
<accession>A0ABS3I298</accession>
<organism evidence="5 6">
    <name type="scientific">Candidatus Enterococcus courvalinii</name>
    <dbReference type="NCBI Taxonomy" id="2815329"/>
    <lineage>
        <taxon>Bacteria</taxon>
        <taxon>Bacillati</taxon>
        <taxon>Bacillota</taxon>
        <taxon>Bacilli</taxon>
        <taxon>Lactobacillales</taxon>
        <taxon>Enterococcaceae</taxon>
        <taxon>Enterococcus</taxon>
    </lineage>
</organism>
<dbReference type="InterPro" id="IPR025269">
    <property type="entry name" value="SAM-like_dom"/>
</dbReference>
<protein>
    <submittedName>
        <fullName evidence="5">Site-specific integrase</fullName>
    </submittedName>
</protein>
<keyword evidence="2" id="KW-0238">DNA-binding</keyword>
<name>A0ABS3I298_9ENTE</name>